<evidence type="ECO:0000313" key="3">
    <source>
        <dbReference type="Proteomes" id="UP000234881"/>
    </source>
</evidence>
<feature type="domain" description="Rhodanese" evidence="1">
    <location>
        <begin position="29"/>
        <end position="126"/>
    </location>
</feature>
<dbReference type="PANTHER" id="PTHR44086">
    <property type="entry name" value="THIOSULFATE SULFURTRANSFERASE RDL2, MITOCHONDRIAL-RELATED"/>
    <property type="match status" value="1"/>
</dbReference>
<dbReference type="Pfam" id="PF00581">
    <property type="entry name" value="Rhodanese"/>
    <property type="match status" value="1"/>
</dbReference>
<evidence type="ECO:0000259" key="1">
    <source>
        <dbReference type="PROSITE" id="PS50206"/>
    </source>
</evidence>
<dbReference type="Gene3D" id="3.40.250.10">
    <property type="entry name" value="Rhodanese-like domain"/>
    <property type="match status" value="1"/>
</dbReference>
<dbReference type="OrthoDB" id="9807812at2"/>
<dbReference type="InterPro" id="IPR036873">
    <property type="entry name" value="Rhodanese-like_dom_sf"/>
</dbReference>
<keyword evidence="3" id="KW-1185">Reference proteome</keyword>
<name>A0A2N5XT74_9HYPH</name>
<dbReference type="AlphaFoldDB" id="A0A2N5XT74"/>
<reference evidence="2 3" key="1">
    <citation type="submission" date="2018-01" db="EMBL/GenBank/DDBJ databases">
        <title>The draft genome sequence of Cohaesibacter sp. H1304.</title>
        <authorList>
            <person name="Wang N.-N."/>
            <person name="Du Z.-J."/>
        </authorList>
    </citation>
    <scope>NUCLEOTIDE SEQUENCE [LARGE SCALE GENOMIC DNA]</scope>
    <source>
        <strain evidence="2 3">H1304</strain>
    </source>
</reference>
<dbReference type="SMART" id="SM00450">
    <property type="entry name" value="RHOD"/>
    <property type="match status" value="1"/>
</dbReference>
<dbReference type="InterPro" id="IPR001763">
    <property type="entry name" value="Rhodanese-like_dom"/>
</dbReference>
<accession>A0A2N5XT74</accession>
<dbReference type="SUPFAM" id="SSF52821">
    <property type="entry name" value="Rhodanese/Cell cycle control phosphatase"/>
    <property type="match status" value="1"/>
</dbReference>
<dbReference type="PANTHER" id="PTHR44086:SF13">
    <property type="entry name" value="THIOSULFATE SULFURTRANSFERASE PSPE"/>
    <property type="match status" value="1"/>
</dbReference>
<protein>
    <submittedName>
        <fullName evidence="2">Rhodanese</fullName>
    </submittedName>
</protein>
<sequence length="133" mass="14786">MSITYQELLDAAEAEIETLTVEEAKALLHDETCVFIDIRDIRELDKSGRIPGSVHAPRGMLEFWVCPTSPYHRDVFAQDKKYIFFCAGGWRSALATQQMQRMGLAPVAHIEGGYSAWLAAGGEVDINEISDPV</sequence>
<dbReference type="CDD" id="cd01447">
    <property type="entry name" value="Polysulfide_ST"/>
    <property type="match status" value="1"/>
</dbReference>
<comment type="caution">
    <text evidence="2">The sequence shown here is derived from an EMBL/GenBank/DDBJ whole genome shotgun (WGS) entry which is preliminary data.</text>
</comment>
<dbReference type="PROSITE" id="PS50206">
    <property type="entry name" value="RHODANESE_3"/>
    <property type="match status" value="1"/>
</dbReference>
<evidence type="ECO:0000313" key="2">
    <source>
        <dbReference type="EMBL" id="PLW77693.1"/>
    </source>
</evidence>
<gene>
    <name evidence="2" type="ORF">C0081_08010</name>
</gene>
<organism evidence="2 3">
    <name type="scientific">Cohaesibacter celericrescens</name>
    <dbReference type="NCBI Taxonomy" id="2067669"/>
    <lineage>
        <taxon>Bacteria</taxon>
        <taxon>Pseudomonadati</taxon>
        <taxon>Pseudomonadota</taxon>
        <taxon>Alphaproteobacteria</taxon>
        <taxon>Hyphomicrobiales</taxon>
        <taxon>Cohaesibacteraceae</taxon>
    </lineage>
</organism>
<dbReference type="EMBL" id="PKUQ01000016">
    <property type="protein sequence ID" value="PLW77693.1"/>
    <property type="molecule type" value="Genomic_DNA"/>
</dbReference>
<proteinExistence type="predicted"/>
<dbReference type="GO" id="GO:0004792">
    <property type="term" value="F:thiosulfate-cyanide sulfurtransferase activity"/>
    <property type="evidence" value="ECO:0007669"/>
    <property type="project" value="TreeGrafter"/>
</dbReference>
<dbReference type="Proteomes" id="UP000234881">
    <property type="component" value="Unassembled WGS sequence"/>
</dbReference>